<sequence length="49" mass="5666">MILIYNIQGPGYSINRYKIKSLLYIKISLGLSQGDIIYNNDNQNICEEQ</sequence>
<organism evidence="1">
    <name type="scientific">Podoviridae sp. ctaNW81</name>
    <dbReference type="NCBI Taxonomy" id="2826562"/>
    <lineage>
        <taxon>Viruses</taxon>
        <taxon>Duplodnaviria</taxon>
        <taxon>Heunggongvirae</taxon>
        <taxon>Uroviricota</taxon>
        <taxon>Caudoviricetes</taxon>
    </lineage>
</organism>
<protein>
    <submittedName>
        <fullName evidence="1">Uncharacterized protein</fullName>
    </submittedName>
</protein>
<dbReference type="EMBL" id="BK014826">
    <property type="protein sequence ID" value="DAD77489.1"/>
    <property type="molecule type" value="Genomic_DNA"/>
</dbReference>
<name>A0A8S5M587_9CAUD</name>
<evidence type="ECO:0000313" key="1">
    <source>
        <dbReference type="EMBL" id="DAD77489.1"/>
    </source>
</evidence>
<accession>A0A8S5M587</accession>
<proteinExistence type="predicted"/>
<reference evidence="1" key="1">
    <citation type="journal article" date="2021" name="Proc. Natl. Acad. Sci. U.S.A.">
        <title>A Catalog of Tens of Thousands of Viruses from Human Metagenomes Reveals Hidden Associations with Chronic Diseases.</title>
        <authorList>
            <person name="Tisza M.J."/>
            <person name="Buck C.B."/>
        </authorList>
    </citation>
    <scope>NUCLEOTIDE SEQUENCE</scope>
    <source>
        <strain evidence="1">CtaNW81</strain>
    </source>
</reference>